<evidence type="ECO:0000256" key="11">
    <source>
        <dbReference type="ARBA" id="ARBA00023316"/>
    </source>
</evidence>
<evidence type="ECO:0000256" key="12">
    <source>
        <dbReference type="ARBA" id="ARBA00034000"/>
    </source>
</evidence>
<dbReference type="InterPro" id="IPR037167">
    <property type="entry name" value="Peptidase_S11_C_sf"/>
</dbReference>
<dbReference type="InterPro" id="IPR012907">
    <property type="entry name" value="Peptidase_S11_C"/>
</dbReference>
<keyword evidence="17" id="KW-1185">Reference proteome</keyword>
<reference evidence="16 17" key="1">
    <citation type="submission" date="2023-06" db="EMBL/GenBank/DDBJ databases">
        <title>Aquibacillus rhizosphaerae LR5S19.</title>
        <authorList>
            <person name="Sun J.-Q."/>
        </authorList>
    </citation>
    <scope>NUCLEOTIDE SEQUENCE [LARGE SCALE GENOMIC DNA]</scope>
    <source>
        <strain evidence="16 17">LR5S19</strain>
    </source>
</reference>
<evidence type="ECO:0000256" key="2">
    <source>
        <dbReference type="ARBA" id="ARBA00004752"/>
    </source>
</evidence>
<dbReference type="Proteomes" id="UP001235343">
    <property type="component" value="Unassembled WGS sequence"/>
</dbReference>
<evidence type="ECO:0000313" key="16">
    <source>
        <dbReference type="EMBL" id="MDL4840738.1"/>
    </source>
</evidence>
<sequence length="399" mass="44413">MRKIIFPLFMVFTLFATVGIVTANAEESDSGNETTEQEDSLNLAKNSKSALLLERDTGKILYEKNAHEQLPPASMTKIMTLILIMEALDDGKIKLDDTVRVSEYAASMGGSQIFLEAGEEMVVNDLIKGVAVASGNDASVALAERIAGSEEAFVSMMNEKAKELGLENTRFQNTTGLPADDHFSTAYDLGLMAKELLVHEEITDYTSIYDDYLRKGTEDEFWLVNTNKLVKFYDGVDGLKTGYTSEAKYCLTATAKKGDMRTIAVVLGADTTKKRNSDVTQMLDYAFSQYETKQLFERNQSVSKINMIKAATDNVDVVTGESVSVIHEKGEKFEDVESIVKMNTEIELPLWKGDQVGTLEVRKKGEILSETPLIVQEDVEKASLWQLFKRSMDEMVKKD</sequence>
<comment type="similarity">
    <text evidence="3 13">Belongs to the peptidase S11 family.</text>
</comment>
<dbReference type="Pfam" id="PF00768">
    <property type="entry name" value="Peptidase_S11"/>
    <property type="match status" value="1"/>
</dbReference>
<accession>A0ABT7L4E2</accession>
<comment type="pathway">
    <text evidence="2">Cell wall biogenesis; peptidoglycan biosynthesis.</text>
</comment>
<evidence type="ECO:0000256" key="9">
    <source>
        <dbReference type="ARBA" id="ARBA00022960"/>
    </source>
</evidence>
<dbReference type="InterPro" id="IPR001967">
    <property type="entry name" value="Peptidase_S11_N"/>
</dbReference>
<dbReference type="InterPro" id="IPR012338">
    <property type="entry name" value="Beta-lactam/transpept-like"/>
</dbReference>
<evidence type="ECO:0000256" key="8">
    <source>
        <dbReference type="ARBA" id="ARBA00022801"/>
    </source>
</evidence>
<evidence type="ECO:0000313" key="17">
    <source>
        <dbReference type="Proteomes" id="UP001235343"/>
    </source>
</evidence>
<dbReference type="Gene3D" id="3.40.710.10">
    <property type="entry name" value="DD-peptidase/beta-lactamase superfamily"/>
    <property type="match status" value="1"/>
</dbReference>
<dbReference type="PANTHER" id="PTHR21581">
    <property type="entry name" value="D-ALANYL-D-ALANINE CARBOXYPEPTIDASE"/>
    <property type="match status" value="1"/>
</dbReference>
<evidence type="ECO:0000259" key="15">
    <source>
        <dbReference type="SMART" id="SM00936"/>
    </source>
</evidence>
<dbReference type="PRINTS" id="PR00725">
    <property type="entry name" value="DADACBPTASE1"/>
</dbReference>
<dbReference type="SMART" id="SM00936">
    <property type="entry name" value="PBP5_C"/>
    <property type="match status" value="1"/>
</dbReference>
<feature type="domain" description="Peptidase S11 D-Ala-D-Ala carboxypeptidase A C-terminal" evidence="15">
    <location>
        <begin position="290"/>
        <end position="381"/>
    </location>
</feature>
<dbReference type="Pfam" id="PF07943">
    <property type="entry name" value="PBP5_C"/>
    <property type="match status" value="1"/>
</dbReference>
<organism evidence="16 17">
    <name type="scientific">Aquibacillus rhizosphaerae</name>
    <dbReference type="NCBI Taxonomy" id="3051431"/>
    <lineage>
        <taxon>Bacteria</taxon>
        <taxon>Bacillati</taxon>
        <taxon>Bacillota</taxon>
        <taxon>Bacilli</taxon>
        <taxon>Bacillales</taxon>
        <taxon>Bacillaceae</taxon>
        <taxon>Aquibacillus</taxon>
    </lineage>
</organism>
<dbReference type="Gene3D" id="2.60.410.10">
    <property type="entry name" value="D-Ala-D-Ala carboxypeptidase, C-terminal domain"/>
    <property type="match status" value="1"/>
</dbReference>
<keyword evidence="9" id="KW-0133">Cell shape</keyword>
<evidence type="ECO:0000256" key="10">
    <source>
        <dbReference type="ARBA" id="ARBA00022984"/>
    </source>
</evidence>
<dbReference type="EC" id="3.4.16.4" evidence="4"/>
<keyword evidence="6" id="KW-0645">Protease</keyword>
<evidence type="ECO:0000256" key="13">
    <source>
        <dbReference type="RuleBase" id="RU004016"/>
    </source>
</evidence>
<dbReference type="EMBL" id="JASTZU010000034">
    <property type="protein sequence ID" value="MDL4840738.1"/>
    <property type="molecule type" value="Genomic_DNA"/>
</dbReference>
<keyword evidence="7 14" id="KW-0732">Signal</keyword>
<keyword evidence="11" id="KW-0961">Cell wall biogenesis/degradation</keyword>
<dbReference type="RefSeq" id="WP_285931877.1">
    <property type="nucleotide sequence ID" value="NZ_JASTZU010000034.1"/>
</dbReference>
<dbReference type="GO" id="GO:0004180">
    <property type="term" value="F:carboxypeptidase activity"/>
    <property type="evidence" value="ECO:0007669"/>
    <property type="project" value="UniProtKB-KW"/>
</dbReference>
<keyword evidence="8 16" id="KW-0378">Hydrolase</keyword>
<comment type="function">
    <text evidence="1">Removes C-terminal D-alanyl residues from sugar-peptide cell wall precursors.</text>
</comment>
<feature type="signal peptide" evidence="14">
    <location>
        <begin position="1"/>
        <end position="25"/>
    </location>
</feature>
<name>A0ABT7L4E2_9BACI</name>
<keyword evidence="10" id="KW-0573">Peptidoglycan synthesis</keyword>
<proteinExistence type="inferred from homology"/>
<evidence type="ECO:0000256" key="6">
    <source>
        <dbReference type="ARBA" id="ARBA00022670"/>
    </source>
</evidence>
<feature type="chain" id="PRO_5046665591" description="serine-type D-Ala-D-Ala carboxypeptidase" evidence="14">
    <location>
        <begin position="26"/>
        <end position="399"/>
    </location>
</feature>
<comment type="catalytic activity">
    <reaction evidence="12">
        <text>Preferential cleavage: (Ac)2-L-Lys-D-Ala-|-D-Ala. Also transpeptidation of peptidyl-alanyl moieties that are N-acyl substituents of D-alanine.</text>
        <dbReference type="EC" id="3.4.16.4"/>
    </reaction>
</comment>
<comment type="caution">
    <text evidence="16">The sequence shown here is derived from an EMBL/GenBank/DDBJ whole genome shotgun (WGS) entry which is preliminary data.</text>
</comment>
<dbReference type="InterPro" id="IPR018044">
    <property type="entry name" value="Peptidase_S11"/>
</dbReference>
<evidence type="ECO:0000256" key="5">
    <source>
        <dbReference type="ARBA" id="ARBA00022645"/>
    </source>
</evidence>
<dbReference type="InterPro" id="IPR015956">
    <property type="entry name" value="Peniciliin-bd_prot_C_sf"/>
</dbReference>
<evidence type="ECO:0000256" key="1">
    <source>
        <dbReference type="ARBA" id="ARBA00003217"/>
    </source>
</evidence>
<dbReference type="SUPFAM" id="SSF56601">
    <property type="entry name" value="beta-lactamase/transpeptidase-like"/>
    <property type="match status" value="1"/>
</dbReference>
<evidence type="ECO:0000256" key="3">
    <source>
        <dbReference type="ARBA" id="ARBA00007164"/>
    </source>
</evidence>
<evidence type="ECO:0000256" key="14">
    <source>
        <dbReference type="SAM" id="SignalP"/>
    </source>
</evidence>
<keyword evidence="5 16" id="KW-0121">Carboxypeptidase</keyword>
<dbReference type="PANTHER" id="PTHR21581:SF6">
    <property type="entry name" value="TRAFFICKING PROTEIN PARTICLE COMPLEX SUBUNIT 12"/>
    <property type="match status" value="1"/>
</dbReference>
<evidence type="ECO:0000256" key="7">
    <source>
        <dbReference type="ARBA" id="ARBA00022729"/>
    </source>
</evidence>
<evidence type="ECO:0000256" key="4">
    <source>
        <dbReference type="ARBA" id="ARBA00012448"/>
    </source>
</evidence>
<protein>
    <recommendedName>
        <fullName evidence="4">serine-type D-Ala-D-Ala carboxypeptidase</fullName>
        <ecNumber evidence="4">3.4.16.4</ecNumber>
    </recommendedName>
</protein>
<gene>
    <name evidence="16" type="ORF">QQS35_09780</name>
</gene>
<dbReference type="SUPFAM" id="SSF69189">
    <property type="entry name" value="Penicillin-binding protein associated domain"/>
    <property type="match status" value="1"/>
</dbReference>